<reference evidence="1" key="1">
    <citation type="submission" date="2024-05" db="EMBL/GenBank/DDBJ databases">
        <authorList>
            <person name="Cai S.Y."/>
            <person name="Jin L.M."/>
            <person name="Li H.R."/>
        </authorList>
    </citation>
    <scope>NUCLEOTIDE SEQUENCE</scope>
    <source>
        <strain evidence="1">A5-74</strain>
    </source>
</reference>
<dbReference type="InterPro" id="IPR024495">
    <property type="entry name" value="DUF2771"/>
</dbReference>
<sequence length="180" mass="19007">MTSLPGTPDPSIPRTRARRRRALVAVLVFATLALSGCTRPLPSVSFFGNGALVSAAPTLWCSADSTAEALDCLATRSDASAPQMTLRPGQGVSVNVPAAIGLAPWVVVFRFRTAAGKQEELRSELFSSDARQQYELKPPATTDQLLRVEVQSGLTPMATATGNGVDYAALHTWVVLIVAA</sequence>
<protein>
    <submittedName>
        <fullName evidence="1">DUF2771 family protein</fullName>
    </submittedName>
</protein>
<dbReference type="RefSeq" id="WP_353648708.1">
    <property type="nucleotide sequence ID" value="NZ_CP159218.1"/>
</dbReference>
<evidence type="ECO:0000313" key="1">
    <source>
        <dbReference type="EMBL" id="XCG63093.1"/>
    </source>
</evidence>
<dbReference type="EMBL" id="CP159218">
    <property type="protein sequence ID" value="XCG63093.1"/>
    <property type="molecule type" value="Genomic_DNA"/>
</dbReference>
<organism evidence="1">
    <name type="scientific">Nakamurella sp. A5-74</name>
    <dbReference type="NCBI Taxonomy" id="3158264"/>
    <lineage>
        <taxon>Bacteria</taxon>
        <taxon>Bacillati</taxon>
        <taxon>Actinomycetota</taxon>
        <taxon>Actinomycetes</taxon>
        <taxon>Nakamurellales</taxon>
        <taxon>Nakamurellaceae</taxon>
        <taxon>Nakamurella</taxon>
    </lineage>
</organism>
<dbReference type="AlphaFoldDB" id="A0AAU8DP39"/>
<accession>A0AAU8DP39</accession>
<proteinExistence type="predicted"/>
<dbReference type="Pfam" id="PF10969">
    <property type="entry name" value="DUF2771"/>
    <property type="match status" value="1"/>
</dbReference>
<gene>
    <name evidence="1" type="ORF">ABLG96_18075</name>
</gene>
<name>A0AAU8DP39_9ACTN</name>